<protein>
    <submittedName>
        <fullName evidence="1">Uncharacterized protein</fullName>
    </submittedName>
</protein>
<name>A0A448WYY6_9PLAT</name>
<reference evidence="1" key="1">
    <citation type="submission" date="2018-11" db="EMBL/GenBank/DDBJ databases">
        <authorList>
            <consortium name="Pathogen Informatics"/>
        </authorList>
    </citation>
    <scope>NUCLEOTIDE SEQUENCE</scope>
</reference>
<dbReference type="EMBL" id="CAAALY010063748">
    <property type="protein sequence ID" value="VEL23758.1"/>
    <property type="molecule type" value="Genomic_DNA"/>
</dbReference>
<gene>
    <name evidence="1" type="ORF">PXEA_LOCUS17198</name>
</gene>
<comment type="caution">
    <text evidence="1">The sequence shown here is derived from an EMBL/GenBank/DDBJ whole genome shotgun (WGS) entry which is preliminary data.</text>
</comment>
<sequence length="102" mass="11904">MGTERSEIDAHIALTCCTNDWHEKTEDQGSCDYPVSRIPDEEEIGRARVGKNFAHCLDELGDSAKTAKRRLLLQRQLFNNRIRYRQEETHKGDGKVEKRRFQ</sequence>
<evidence type="ECO:0000313" key="2">
    <source>
        <dbReference type="Proteomes" id="UP000784294"/>
    </source>
</evidence>
<dbReference type="Proteomes" id="UP000784294">
    <property type="component" value="Unassembled WGS sequence"/>
</dbReference>
<dbReference type="AlphaFoldDB" id="A0A448WYY6"/>
<organism evidence="1 2">
    <name type="scientific">Protopolystoma xenopodis</name>
    <dbReference type="NCBI Taxonomy" id="117903"/>
    <lineage>
        <taxon>Eukaryota</taxon>
        <taxon>Metazoa</taxon>
        <taxon>Spiralia</taxon>
        <taxon>Lophotrochozoa</taxon>
        <taxon>Platyhelminthes</taxon>
        <taxon>Monogenea</taxon>
        <taxon>Polyopisthocotylea</taxon>
        <taxon>Polystomatidea</taxon>
        <taxon>Polystomatidae</taxon>
        <taxon>Protopolystoma</taxon>
    </lineage>
</organism>
<accession>A0A448WYY6</accession>
<evidence type="ECO:0000313" key="1">
    <source>
        <dbReference type="EMBL" id="VEL23758.1"/>
    </source>
</evidence>
<proteinExistence type="predicted"/>
<keyword evidence="2" id="KW-1185">Reference proteome</keyword>